<accession>A0AAD5JJA2</accession>
<dbReference type="SUPFAM" id="SSF54236">
    <property type="entry name" value="Ubiquitin-like"/>
    <property type="match status" value="1"/>
</dbReference>
<evidence type="ECO:0000256" key="1">
    <source>
        <dbReference type="ARBA" id="ARBA00022786"/>
    </source>
</evidence>
<keyword evidence="1" id="KW-0833">Ubl conjugation pathway</keyword>
<dbReference type="PANTHER" id="PTHR13042">
    <property type="entry name" value="UBIQUITIN-LIKE PROTEIN 5"/>
    <property type="match status" value="1"/>
</dbReference>
<evidence type="ECO:0000313" key="3">
    <source>
        <dbReference type="EMBL" id="KAI9200963.1"/>
    </source>
</evidence>
<dbReference type="EMBL" id="JAJSOW010000001">
    <property type="protein sequence ID" value="KAI9200963.1"/>
    <property type="molecule type" value="Genomic_DNA"/>
</dbReference>
<proteinExistence type="predicted"/>
<reference evidence="3" key="2">
    <citation type="submission" date="2023-02" db="EMBL/GenBank/DDBJ databases">
        <authorList>
            <person name="Swenson N.G."/>
            <person name="Wegrzyn J.L."/>
            <person name="Mcevoy S.L."/>
        </authorList>
    </citation>
    <scope>NUCLEOTIDE SEQUENCE</scope>
    <source>
        <strain evidence="3">91603</strain>
        <tissue evidence="3">Leaf</tissue>
    </source>
</reference>
<dbReference type="Proteomes" id="UP001064489">
    <property type="component" value="Chromosome 9"/>
</dbReference>
<sequence>MIEVVLNDRLGKKVHLKCNDDDKIDDLKKLVTVQMGTRPDKIRIHKWIEIDPRTYLEEKSGLQSDDELEDSSSIVKENSGEREKDFKLYPYSLARRRATKSFAVNLN</sequence>
<dbReference type="AlphaFoldDB" id="A0AAD5JJA2"/>
<organism evidence="3 4">
    <name type="scientific">Acer negundo</name>
    <name type="common">Box elder</name>
    <dbReference type="NCBI Taxonomy" id="4023"/>
    <lineage>
        <taxon>Eukaryota</taxon>
        <taxon>Viridiplantae</taxon>
        <taxon>Streptophyta</taxon>
        <taxon>Embryophyta</taxon>
        <taxon>Tracheophyta</taxon>
        <taxon>Spermatophyta</taxon>
        <taxon>Magnoliopsida</taxon>
        <taxon>eudicotyledons</taxon>
        <taxon>Gunneridae</taxon>
        <taxon>Pentapetalae</taxon>
        <taxon>rosids</taxon>
        <taxon>malvids</taxon>
        <taxon>Sapindales</taxon>
        <taxon>Sapindaceae</taxon>
        <taxon>Hippocastanoideae</taxon>
        <taxon>Acereae</taxon>
        <taxon>Acer</taxon>
    </lineage>
</organism>
<feature type="region of interest" description="Disordered" evidence="2">
    <location>
        <begin position="61"/>
        <end position="81"/>
    </location>
</feature>
<dbReference type="Gene3D" id="3.10.20.90">
    <property type="entry name" value="Phosphatidylinositol 3-kinase Catalytic Subunit, Chain A, domain 1"/>
    <property type="match status" value="1"/>
</dbReference>
<evidence type="ECO:0008006" key="5">
    <source>
        <dbReference type="Google" id="ProtNLM"/>
    </source>
</evidence>
<dbReference type="InterPro" id="IPR039732">
    <property type="entry name" value="Hub1/Ubl5"/>
</dbReference>
<comment type="caution">
    <text evidence="3">The sequence shown here is derived from an EMBL/GenBank/DDBJ whole genome shotgun (WGS) entry which is preliminary data.</text>
</comment>
<reference evidence="3" key="1">
    <citation type="journal article" date="2022" name="Plant J.">
        <title>Strategies of tolerance reflected in two North American maple genomes.</title>
        <authorList>
            <person name="McEvoy S.L."/>
            <person name="Sezen U.U."/>
            <person name="Trouern-Trend A."/>
            <person name="McMahon S.M."/>
            <person name="Schaberg P.G."/>
            <person name="Yang J."/>
            <person name="Wegrzyn J.L."/>
            <person name="Swenson N.G."/>
        </authorList>
    </citation>
    <scope>NUCLEOTIDE SEQUENCE</scope>
    <source>
        <strain evidence="3">91603</strain>
    </source>
</reference>
<protein>
    <recommendedName>
        <fullName evidence="5">Ubiquitin-like domain-containing protein</fullName>
    </recommendedName>
</protein>
<evidence type="ECO:0000313" key="4">
    <source>
        <dbReference type="Proteomes" id="UP001064489"/>
    </source>
</evidence>
<keyword evidence="4" id="KW-1185">Reference proteome</keyword>
<dbReference type="InterPro" id="IPR029071">
    <property type="entry name" value="Ubiquitin-like_domsf"/>
</dbReference>
<name>A0AAD5JJA2_ACENE</name>
<gene>
    <name evidence="3" type="ORF">LWI28_015780</name>
</gene>
<evidence type="ECO:0000256" key="2">
    <source>
        <dbReference type="SAM" id="MobiDB-lite"/>
    </source>
</evidence>